<dbReference type="EMBL" id="CP108195">
    <property type="protein sequence ID" value="WTS09932.1"/>
    <property type="molecule type" value="Genomic_DNA"/>
</dbReference>
<reference evidence="1" key="1">
    <citation type="submission" date="2022-10" db="EMBL/GenBank/DDBJ databases">
        <title>The complete genomes of actinobacterial strains from the NBC collection.</title>
        <authorList>
            <person name="Joergensen T.S."/>
            <person name="Alvarez Arevalo M."/>
            <person name="Sterndorff E.B."/>
            <person name="Faurdal D."/>
            <person name="Vuksanovic O."/>
            <person name="Mourched A.-S."/>
            <person name="Charusanti P."/>
            <person name="Shaw S."/>
            <person name="Blin K."/>
            <person name="Weber T."/>
        </authorList>
    </citation>
    <scope>NUCLEOTIDE SEQUENCE</scope>
    <source>
        <strain evidence="1">NBC_00119</strain>
    </source>
</reference>
<gene>
    <name evidence="1" type="ORF">OHU69_01680</name>
</gene>
<sequence>MDANEHTAVADLIPAQDDEARRLALLTLDEAHDLLRLLQLIASEGADELSQEADWFAREIAARIPSDN</sequence>
<protein>
    <submittedName>
        <fullName evidence="1">DUF6417 family protein</fullName>
    </submittedName>
</protein>
<dbReference type="Pfam" id="PF19981">
    <property type="entry name" value="DUF6417"/>
    <property type="match status" value="1"/>
</dbReference>
<name>A0AAU1TZV3_9ACTN</name>
<dbReference type="InterPro" id="IPR046302">
    <property type="entry name" value="DUF6417"/>
</dbReference>
<accession>A0AAU1TZV3</accession>
<organism evidence="1">
    <name type="scientific">Streptomyces sp. NBC_00119</name>
    <dbReference type="NCBI Taxonomy" id="2975659"/>
    <lineage>
        <taxon>Bacteria</taxon>
        <taxon>Bacillati</taxon>
        <taxon>Actinomycetota</taxon>
        <taxon>Actinomycetes</taxon>
        <taxon>Kitasatosporales</taxon>
        <taxon>Streptomycetaceae</taxon>
        <taxon>Streptomyces</taxon>
    </lineage>
</organism>
<evidence type="ECO:0000313" key="1">
    <source>
        <dbReference type="EMBL" id="WTS09932.1"/>
    </source>
</evidence>
<proteinExistence type="predicted"/>
<dbReference type="AlphaFoldDB" id="A0AAU1TZV3"/>